<proteinExistence type="predicted"/>
<dbReference type="AlphaFoldDB" id="A0AAX1TVN5"/>
<dbReference type="InterPro" id="IPR011004">
    <property type="entry name" value="Trimer_LpxA-like_sf"/>
</dbReference>
<organism evidence="1 2">
    <name type="scientific">Bifidobacterium adolescentis</name>
    <dbReference type="NCBI Taxonomy" id="1680"/>
    <lineage>
        <taxon>Bacteria</taxon>
        <taxon>Bacillati</taxon>
        <taxon>Actinomycetota</taxon>
        <taxon>Actinomycetes</taxon>
        <taxon>Bifidobacteriales</taxon>
        <taxon>Bifidobacteriaceae</taxon>
        <taxon>Bifidobacterium</taxon>
    </lineage>
</organism>
<evidence type="ECO:0000313" key="2">
    <source>
        <dbReference type="Proteomes" id="UP000284589"/>
    </source>
</evidence>
<dbReference type="Proteomes" id="UP000284589">
    <property type="component" value="Unassembled WGS sequence"/>
</dbReference>
<gene>
    <name evidence="1" type="ORF">DW139_09355</name>
</gene>
<protein>
    <recommendedName>
        <fullName evidence="3">Acetyltransferase</fullName>
    </recommendedName>
</protein>
<dbReference type="InterPro" id="IPR050179">
    <property type="entry name" value="Trans_hexapeptide_repeat"/>
</dbReference>
<reference evidence="1 2" key="1">
    <citation type="submission" date="2018-08" db="EMBL/GenBank/DDBJ databases">
        <title>A genome reference for cultivated species of the human gut microbiota.</title>
        <authorList>
            <person name="Zou Y."/>
            <person name="Xue W."/>
            <person name="Luo G."/>
        </authorList>
    </citation>
    <scope>NUCLEOTIDE SEQUENCE [LARGE SCALE GENOMIC DNA]</scope>
    <source>
        <strain evidence="1 2">AM12-20</strain>
    </source>
</reference>
<sequence length="73" mass="7959">MYNVKIGPNAVIAAGSVVVKDVAPGTVVGGNPAKVIGNFDDLMKRRVSLPFPVKENREEVLHYFWGMDLTSKD</sequence>
<dbReference type="Gene3D" id="2.160.10.10">
    <property type="entry name" value="Hexapeptide repeat proteins"/>
    <property type="match status" value="1"/>
</dbReference>
<dbReference type="SUPFAM" id="SSF51161">
    <property type="entry name" value="Trimeric LpxA-like enzymes"/>
    <property type="match status" value="1"/>
</dbReference>
<dbReference type="EMBL" id="QRLP01000012">
    <property type="protein sequence ID" value="RHJ15623.1"/>
    <property type="molecule type" value="Genomic_DNA"/>
</dbReference>
<evidence type="ECO:0008006" key="3">
    <source>
        <dbReference type="Google" id="ProtNLM"/>
    </source>
</evidence>
<comment type="caution">
    <text evidence="1">The sequence shown here is derived from an EMBL/GenBank/DDBJ whole genome shotgun (WGS) entry which is preliminary data.</text>
</comment>
<accession>A0AAX1TVN5</accession>
<name>A0AAX1TVN5_BIFAD</name>
<dbReference type="PANTHER" id="PTHR43300">
    <property type="entry name" value="ACETYLTRANSFERASE"/>
    <property type="match status" value="1"/>
</dbReference>
<evidence type="ECO:0000313" key="1">
    <source>
        <dbReference type="EMBL" id="RHJ15623.1"/>
    </source>
</evidence>